<dbReference type="InterPro" id="IPR013087">
    <property type="entry name" value="Znf_C2H2_type"/>
</dbReference>
<feature type="domain" description="C2H2-type" evidence="3">
    <location>
        <begin position="486"/>
        <end position="508"/>
    </location>
</feature>
<feature type="compositionally biased region" description="Basic and acidic residues" evidence="2">
    <location>
        <begin position="377"/>
        <end position="390"/>
    </location>
</feature>
<evidence type="ECO:0000256" key="2">
    <source>
        <dbReference type="SAM" id="MobiDB-lite"/>
    </source>
</evidence>
<dbReference type="Proteomes" id="UP000694726">
    <property type="component" value="Unplaced"/>
</dbReference>
<keyword evidence="1" id="KW-0863">Zinc-finger</keyword>
<dbReference type="PROSITE" id="PS50157">
    <property type="entry name" value="ZINC_FINGER_C2H2_2"/>
    <property type="match status" value="1"/>
</dbReference>
<feature type="compositionally biased region" description="Basic and acidic residues" evidence="2">
    <location>
        <begin position="77"/>
        <end position="86"/>
    </location>
</feature>
<feature type="compositionally biased region" description="Basic and acidic residues" evidence="2">
    <location>
        <begin position="130"/>
        <end position="150"/>
    </location>
</feature>
<feature type="compositionally biased region" description="Basic residues" evidence="2">
    <location>
        <begin position="157"/>
        <end position="173"/>
    </location>
</feature>
<evidence type="ECO:0000259" key="3">
    <source>
        <dbReference type="PROSITE" id="PS50157"/>
    </source>
</evidence>
<feature type="compositionally biased region" description="Pro residues" evidence="2">
    <location>
        <begin position="226"/>
        <end position="238"/>
    </location>
</feature>
<feature type="compositionally biased region" description="Low complexity" evidence="2">
    <location>
        <begin position="406"/>
        <end position="433"/>
    </location>
</feature>
<accession>A0A8D0P591</accession>
<feature type="compositionally biased region" description="Pro residues" evidence="2">
    <location>
        <begin position="197"/>
        <end position="207"/>
    </location>
</feature>
<evidence type="ECO:0000313" key="4">
    <source>
        <dbReference type="Ensembl" id="ENSSSCP00015028522.1"/>
    </source>
</evidence>
<name>A0A8D0P591_PIG</name>
<proteinExistence type="predicted"/>
<feature type="compositionally biased region" description="Basic and acidic residues" evidence="2">
    <location>
        <begin position="275"/>
        <end position="289"/>
    </location>
</feature>
<dbReference type="GO" id="GO:0008270">
    <property type="term" value="F:zinc ion binding"/>
    <property type="evidence" value="ECO:0007669"/>
    <property type="project" value="UniProtKB-KW"/>
</dbReference>
<feature type="compositionally biased region" description="Basic and acidic residues" evidence="2">
    <location>
        <begin position="14"/>
        <end position="62"/>
    </location>
</feature>
<reference evidence="4" key="1">
    <citation type="submission" date="2025-08" db="UniProtKB">
        <authorList>
            <consortium name="Ensembl"/>
        </authorList>
    </citation>
    <scope>IDENTIFICATION</scope>
</reference>
<feature type="compositionally biased region" description="Basic residues" evidence="2">
    <location>
        <begin position="1"/>
        <end position="13"/>
    </location>
</feature>
<sequence length="523" mass="55191">MDVSKVKLKKTKKREADLPDDKITSEKTETEQAKIKGDVAGKKNEKSVRVERKENVSKEKKPCSNASSQVTTRTRKSAMDAKDVEAHPGNCSEATCTTKKSKRKVGAEARPLQEPVPDEEPAPKKKKKAESKSRSGQETPKSDSRVENKKQSICMKKSTKKKTLKHKSSRKSSKAAQKGTVQQKPAQTEPPQVGPALPDPPPPPPSVGPGEVIQVTPAEVEVAGTGPPPAPPPPPPAGPAGVVQVTPSEVEVARLGPDEKEPPPPVEPIPKRSPRKESDREKPDLRRAVTQEAQVLVEGGPVPVQDGACGQDLSPPPPLPGELPKEEASGDRSVVPAGGGGQEARLGTVEAEEAEEAVEGPAGLGAAIELSAQVPSSEHKPREPEREPPEGARVAMDSDGDKAESAPGRDPASRGPAAPGASPPVTTAAGGAPDVEEDEGIHSHDGSDLSDNVSEDSDDSGLNGARPAPQETRGKSGKDASAAGGFVCIFCDRAFRKERDYSRHLHRHLVNVYFLEKAAQGQE</sequence>
<dbReference type="AlphaFoldDB" id="A0A8D0P591"/>
<evidence type="ECO:0000313" key="5">
    <source>
        <dbReference type="Proteomes" id="UP000694726"/>
    </source>
</evidence>
<organism evidence="4 5">
    <name type="scientific">Sus scrofa</name>
    <name type="common">Pig</name>
    <dbReference type="NCBI Taxonomy" id="9823"/>
    <lineage>
        <taxon>Eukaryota</taxon>
        <taxon>Metazoa</taxon>
        <taxon>Chordata</taxon>
        <taxon>Craniata</taxon>
        <taxon>Vertebrata</taxon>
        <taxon>Euteleostomi</taxon>
        <taxon>Mammalia</taxon>
        <taxon>Eutheria</taxon>
        <taxon>Laurasiatheria</taxon>
        <taxon>Artiodactyla</taxon>
        <taxon>Suina</taxon>
        <taxon>Suidae</taxon>
        <taxon>Sus</taxon>
    </lineage>
</organism>
<keyword evidence="1" id="KW-0862">Zinc</keyword>
<feature type="region of interest" description="Disordered" evidence="2">
    <location>
        <begin position="1"/>
        <end position="481"/>
    </location>
</feature>
<dbReference type="Ensembl" id="ENSSSCT00015071155.1">
    <property type="protein sequence ID" value="ENSSSCP00015028522.1"/>
    <property type="gene ID" value="ENSSSCG00015053471.1"/>
</dbReference>
<keyword evidence="1" id="KW-0479">Metal-binding</keyword>
<evidence type="ECO:0000256" key="1">
    <source>
        <dbReference type="PROSITE-ProRule" id="PRU00042"/>
    </source>
</evidence>
<dbReference type="PROSITE" id="PS00028">
    <property type="entry name" value="ZINC_FINGER_C2H2_1"/>
    <property type="match status" value="1"/>
</dbReference>
<protein>
    <recommendedName>
        <fullName evidence="3">C2H2-type domain-containing protein</fullName>
    </recommendedName>
</protein>